<keyword evidence="2" id="KW-0472">Membrane</keyword>
<protein>
    <submittedName>
        <fullName evidence="3">Uncharacterized protein</fullName>
    </submittedName>
</protein>
<reference evidence="3" key="1">
    <citation type="submission" date="2023-03" db="EMBL/GenBank/DDBJ databases">
        <title>Massive genome expansion in bonnet fungi (Mycena s.s.) driven by repeated elements and novel gene families across ecological guilds.</title>
        <authorList>
            <consortium name="Lawrence Berkeley National Laboratory"/>
            <person name="Harder C.B."/>
            <person name="Miyauchi S."/>
            <person name="Viragh M."/>
            <person name="Kuo A."/>
            <person name="Thoen E."/>
            <person name="Andreopoulos B."/>
            <person name="Lu D."/>
            <person name="Skrede I."/>
            <person name="Drula E."/>
            <person name="Henrissat B."/>
            <person name="Morin E."/>
            <person name="Kohler A."/>
            <person name="Barry K."/>
            <person name="LaButti K."/>
            <person name="Morin E."/>
            <person name="Salamov A."/>
            <person name="Lipzen A."/>
            <person name="Mereny Z."/>
            <person name="Hegedus B."/>
            <person name="Baldrian P."/>
            <person name="Stursova M."/>
            <person name="Weitz H."/>
            <person name="Taylor A."/>
            <person name="Grigoriev I.V."/>
            <person name="Nagy L.G."/>
            <person name="Martin F."/>
            <person name="Kauserud H."/>
        </authorList>
    </citation>
    <scope>NUCLEOTIDE SEQUENCE</scope>
    <source>
        <strain evidence="3">CBHHK067</strain>
    </source>
</reference>
<name>A0AAD7BV62_MYCRO</name>
<dbReference type="Proteomes" id="UP001221757">
    <property type="component" value="Unassembled WGS sequence"/>
</dbReference>
<proteinExistence type="predicted"/>
<comment type="caution">
    <text evidence="3">The sequence shown here is derived from an EMBL/GenBank/DDBJ whole genome shotgun (WGS) entry which is preliminary data.</text>
</comment>
<feature type="compositionally biased region" description="Low complexity" evidence="1">
    <location>
        <begin position="29"/>
        <end position="41"/>
    </location>
</feature>
<feature type="region of interest" description="Disordered" evidence="1">
    <location>
        <begin position="1"/>
        <end position="145"/>
    </location>
</feature>
<feature type="compositionally biased region" description="Low complexity" evidence="1">
    <location>
        <begin position="107"/>
        <end position="117"/>
    </location>
</feature>
<evidence type="ECO:0000256" key="1">
    <source>
        <dbReference type="SAM" id="MobiDB-lite"/>
    </source>
</evidence>
<dbReference type="EMBL" id="JARKIE010000509">
    <property type="protein sequence ID" value="KAJ7631760.1"/>
    <property type="molecule type" value="Genomic_DNA"/>
</dbReference>
<accession>A0AAD7BV62</accession>
<keyword evidence="4" id="KW-1185">Reference proteome</keyword>
<feature type="transmembrane region" description="Helical" evidence="2">
    <location>
        <begin position="466"/>
        <end position="490"/>
    </location>
</feature>
<feature type="compositionally biased region" description="Basic residues" evidence="1">
    <location>
        <begin position="70"/>
        <end position="80"/>
    </location>
</feature>
<evidence type="ECO:0000313" key="3">
    <source>
        <dbReference type="EMBL" id="KAJ7631760.1"/>
    </source>
</evidence>
<gene>
    <name evidence="3" type="ORF">B0H17DRAFT_1150182</name>
</gene>
<dbReference type="AlphaFoldDB" id="A0AAD7BV62"/>
<feature type="compositionally biased region" description="Low complexity" evidence="1">
    <location>
        <begin position="130"/>
        <end position="145"/>
    </location>
</feature>
<evidence type="ECO:0000256" key="2">
    <source>
        <dbReference type="SAM" id="Phobius"/>
    </source>
</evidence>
<keyword evidence="2" id="KW-1133">Transmembrane helix</keyword>
<sequence>MDIHIILNPGAVGTPPKAQQQSSKKTPRRGTPTSSPNSPGSAIQRRSLRSASTGAAAVQKSKPYATAPPLKRHSSLRHAHGQAPPSLRVRQAGTTNSKRGLHGYGEDAAAAAATPTPTRDPRARHHTRRGSTYSSSAGSSATTASAPSPSLASLLLSRAKQHVALEAAGALGRRTRSIMDVVMDLKGPAVAYEEDVLLFIAERTHDIDAPYLRRDYAFTDDGGLAAYWADQAVIWDGGAREEDALIGFPVSMERSTAAWECSDTRALGPYVHSVKLNLLPKCTYRLDPLGSASECLEYIAPGGPSSSSTSISFRLLLRESGGGGRLCSGAYPPPPPPPLPPPAVPIPIPIPRQRLRAPVLVHKVDVLALRDRPQAERAHGAARALGLGEELRARVGARGRVARGGGRATRVRGAGAGGVRRVDAADGQVRVFGAAAGRVGRVLEQGARGSAAVRAGGRVHRRVTRAAAFTFALALALVPVAFAFPIALALELEEVLAVDVRAGAHALVAVDGGGAAARVGRGRERGDRARGQLVDVVAARVAAALGKRGAVERVLRLLDVGVRLRVGWYTGGAGCPRLREGERARSCRGGSGPPAEPRLLEWIGAMGESMGARLSCLRVPPWGEADGVAAPVGVDWAGGAEGRVDPVILGTAAPAANAHRGPFWTLRMR</sequence>
<evidence type="ECO:0000313" key="4">
    <source>
        <dbReference type="Proteomes" id="UP001221757"/>
    </source>
</evidence>
<keyword evidence="2" id="KW-0812">Transmembrane</keyword>
<organism evidence="3 4">
    <name type="scientific">Mycena rosella</name>
    <name type="common">Pink bonnet</name>
    <name type="synonym">Agaricus rosellus</name>
    <dbReference type="NCBI Taxonomy" id="1033263"/>
    <lineage>
        <taxon>Eukaryota</taxon>
        <taxon>Fungi</taxon>
        <taxon>Dikarya</taxon>
        <taxon>Basidiomycota</taxon>
        <taxon>Agaricomycotina</taxon>
        <taxon>Agaricomycetes</taxon>
        <taxon>Agaricomycetidae</taxon>
        <taxon>Agaricales</taxon>
        <taxon>Marasmiineae</taxon>
        <taxon>Mycenaceae</taxon>
        <taxon>Mycena</taxon>
    </lineage>
</organism>